<dbReference type="PROSITE" id="PS51755">
    <property type="entry name" value="OMPR_PHOB"/>
    <property type="match status" value="1"/>
</dbReference>
<dbReference type="PANTHER" id="PTHR35807">
    <property type="entry name" value="TRANSCRIPTIONAL REGULATOR REDD-RELATED"/>
    <property type="match status" value="1"/>
</dbReference>
<keyword evidence="4" id="KW-0804">Transcription</keyword>
<evidence type="ECO:0000259" key="6">
    <source>
        <dbReference type="PROSITE" id="PS51755"/>
    </source>
</evidence>
<dbReference type="InterPro" id="IPR011990">
    <property type="entry name" value="TPR-like_helical_dom_sf"/>
</dbReference>
<evidence type="ECO:0000256" key="3">
    <source>
        <dbReference type="ARBA" id="ARBA00023125"/>
    </source>
</evidence>
<feature type="domain" description="OmpR/PhoB-type" evidence="6">
    <location>
        <begin position="1"/>
        <end position="70"/>
    </location>
</feature>
<dbReference type="InterPro" id="IPR005158">
    <property type="entry name" value="BTAD"/>
</dbReference>
<dbReference type="InterPro" id="IPR001867">
    <property type="entry name" value="OmpR/PhoB-type_DNA-bd"/>
</dbReference>
<evidence type="ECO:0000313" key="8">
    <source>
        <dbReference type="Proteomes" id="UP000199393"/>
    </source>
</evidence>
<dbReference type="InterPro" id="IPR036388">
    <property type="entry name" value="WH-like_DNA-bd_sf"/>
</dbReference>
<reference evidence="8" key="1">
    <citation type="submission" date="2016-06" db="EMBL/GenBank/DDBJ databases">
        <authorList>
            <person name="Varghese N."/>
        </authorList>
    </citation>
    <scope>NUCLEOTIDE SEQUENCE [LARGE SCALE GENOMIC DNA]</scope>
    <source>
        <strain evidence="8">DSM 45344</strain>
    </source>
</reference>
<dbReference type="InterPro" id="IPR027417">
    <property type="entry name" value="P-loop_NTPase"/>
</dbReference>
<dbReference type="Pfam" id="PF00486">
    <property type="entry name" value="Trans_reg_C"/>
    <property type="match status" value="1"/>
</dbReference>
<dbReference type="Pfam" id="PF13424">
    <property type="entry name" value="TPR_12"/>
    <property type="match status" value="1"/>
</dbReference>
<dbReference type="Gene3D" id="3.40.50.300">
    <property type="entry name" value="P-loop containing nucleotide triphosphate hydrolases"/>
    <property type="match status" value="1"/>
</dbReference>
<evidence type="ECO:0000256" key="1">
    <source>
        <dbReference type="ARBA" id="ARBA00005820"/>
    </source>
</evidence>
<dbReference type="EMBL" id="LT598496">
    <property type="protein sequence ID" value="SBV24993.1"/>
    <property type="molecule type" value="Genomic_DNA"/>
</dbReference>
<dbReference type="PRINTS" id="PR00364">
    <property type="entry name" value="DISEASERSIST"/>
</dbReference>
<evidence type="ECO:0000256" key="5">
    <source>
        <dbReference type="PROSITE-ProRule" id="PRU01091"/>
    </source>
</evidence>
<dbReference type="AlphaFoldDB" id="A0A1C3MXD8"/>
<dbReference type="STRING" id="307121.GA0070620_0461"/>
<keyword evidence="3 5" id="KW-0238">DNA-binding</keyword>
<comment type="similarity">
    <text evidence="1">Belongs to the AfsR/DnrI/RedD regulatory family.</text>
</comment>
<proteinExistence type="inferred from homology"/>
<organism evidence="7 8">
    <name type="scientific">Micromonospora krabiensis</name>
    <dbReference type="NCBI Taxonomy" id="307121"/>
    <lineage>
        <taxon>Bacteria</taxon>
        <taxon>Bacillati</taxon>
        <taxon>Actinomycetota</taxon>
        <taxon>Actinomycetes</taxon>
        <taxon>Micromonosporales</taxon>
        <taxon>Micromonosporaceae</taxon>
        <taxon>Micromonospora</taxon>
    </lineage>
</organism>
<accession>A0A1C3MXD8</accession>
<sequence length="925" mass="101021">MLALLLVRSGNPVTSEDFATLLWGQEPPARAANIIHRHIGALRRLIEPGLPPRASGRWITLDGSGYRMNLEVPSSDLLRFRAHAAAAREAMATGDCETAIARYRSALRTWTGRCATGLDPDPEFVPEFAALDHERSLVACAAADAALNRGDVSELVPLMREAAEHNPFDEALQARLLLVLAADGKQAEAIAAFRAVRAGLAEQLGVDPGRELQAAFDRVLRHQAAVGAEPGPQTPAARPAETEPAAVPAQLPLSVRFFAGRASELGRLSALLPSPGEETAGAVTVAVDGLPGVGKTSLVVHWAHTVAGRFPDGQLFVDLRGFDGSEAMSTDRALMVFLAALAVPEAQIPPTTEARTTLYRTLTAGRRMLIVLDNARSAEQVRPLIPAAPGCFVVVTSRRRLTGLVAQEGAHHIALDPPSLEEARTVLRARLGANRDADDLVVLDEIIERCGRLPLAMAVVAARGAAYPECRLSELAAELRNSASLDVFNGDEPRSDVRTVFSWSYRQLGEAAAQLFRLLPLHPGPDFRLSTIASLAGVAREQARALVAELVRTRLLIEPRLHRYAFHDLIRRYAVELGDQRDGVTDRDQASARVLDHLRQTAYAASCLLMPQALLFAPPPAREGVTPDRLADADDAMAWFTAELPVLEAAIAETRPDFPTWQLAESLLPFYQRRDMYRSWATSAEAALRAARRAGDRHGQARMYRMLGGAKAFEGNRTSAIEHLQQALSLFADLGRTLEQAYVLSNLGWVWYHQGDLGQSHAHYRKALALFQVEGDQRGQAFSLLGIGNCLVRTAQFHQAEQVLRRAFTMLGELGDQNGEGSCATVLSDALDGLGRLDEAIEWRHRARHLFRRASNDSELADNERGLGDAYQRAGRPVEAVRAWQEARRIYVDLGSDEKVRMMTARIDRREVPGQRAAGQDALTR</sequence>
<dbReference type="SMART" id="SM01043">
    <property type="entry name" value="BTAD"/>
    <property type="match status" value="1"/>
</dbReference>
<dbReference type="SMART" id="SM00028">
    <property type="entry name" value="TPR"/>
    <property type="match status" value="5"/>
</dbReference>
<evidence type="ECO:0000256" key="2">
    <source>
        <dbReference type="ARBA" id="ARBA00023015"/>
    </source>
</evidence>
<dbReference type="InterPro" id="IPR016032">
    <property type="entry name" value="Sig_transdc_resp-reg_C-effctor"/>
</dbReference>
<protein>
    <submittedName>
        <fullName evidence="7">DNA-binding transcriptional activator of the SARP family</fullName>
    </submittedName>
</protein>
<feature type="DNA-binding region" description="OmpR/PhoB-type" evidence="5">
    <location>
        <begin position="1"/>
        <end position="70"/>
    </location>
</feature>
<dbReference type="InterPro" id="IPR019734">
    <property type="entry name" value="TPR_rpt"/>
</dbReference>
<gene>
    <name evidence="7" type="ORF">GA0070620_0461</name>
</gene>
<dbReference type="SUPFAM" id="SSF52540">
    <property type="entry name" value="P-loop containing nucleoside triphosphate hydrolases"/>
    <property type="match status" value="1"/>
</dbReference>
<dbReference type="InterPro" id="IPR051677">
    <property type="entry name" value="AfsR-DnrI-RedD_regulator"/>
</dbReference>
<dbReference type="GO" id="GO:0043531">
    <property type="term" value="F:ADP binding"/>
    <property type="evidence" value="ECO:0007669"/>
    <property type="project" value="InterPro"/>
</dbReference>
<dbReference type="PATRIC" id="fig|307121.4.peg.472"/>
<dbReference type="Proteomes" id="UP000199393">
    <property type="component" value="Chromosome I"/>
</dbReference>
<keyword evidence="2" id="KW-0805">Transcription regulation</keyword>
<dbReference type="SUPFAM" id="SSF48452">
    <property type="entry name" value="TPR-like"/>
    <property type="match status" value="3"/>
</dbReference>
<dbReference type="GO" id="GO:0003677">
    <property type="term" value="F:DNA binding"/>
    <property type="evidence" value="ECO:0007669"/>
    <property type="project" value="UniProtKB-UniRule"/>
</dbReference>
<dbReference type="PANTHER" id="PTHR35807:SF1">
    <property type="entry name" value="TRANSCRIPTIONAL REGULATOR REDD"/>
    <property type="match status" value="1"/>
</dbReference>
<dbReference type="SUPFAM" id="SSF46894">
    <property type="entry name" value="C-terminal effector domain of the bipartite response regulators"/>
    <property type="match status" value="1"/>
</dbReference>
<evidence type="ECO:0000256" key="4">
    <source>
        <dbReference type="ARBA" id="ARBA00023163"/>
    </source>
</evidence>
<dbReference type="Gene3D" id="1.10.10.10">
    <property type="entry name" value="Winged helix-like DNA-binding domain superfamily/Winged helix DNA-binding domain"/>
    <property type="match status" value="1"/>
</dbReference>
<evidence type="ECO:0000313" key="7">
    <source>
        <dbReference type="EMBL" id="SBV24993.1"/>
    </source>
</evidence>
<name>A0A1C3MXD8_9ACTN</name>
<dbReference type="GO" id="GO:0006355">
    <property type="term" value="P:regulation of DNA-templated transcription"/>
    <property type="evidence" value="ECO:0007669"/>
    <property type="project" value="InterPro"/>
</dbReference>
<keyword evidence="8" id="KW-1185">Reference proteome</keyword>
<dbReference type="Pfam" id="PF03704">
    <property type="entry name" value="BTAD"/>
    <property type="match status" value="1"/>
</dbReference>
<dbReference type="GO" id="GO:0000160">
    <property type="term" value="P:phosphorelay signal transduction system"/>
    <property type="evidence" value="ECO:0007669"/>
    <property type="project" value="InterPro"/>
</dbReference>
<dbReference type="Gene3D" id="1.25.40.10">
    <property type="entry name" value="Tetratricopeptide repeat domain"/>
    <property type="match status" value="2"/>
</dbReference>